<name>A0AAJ3LV67_PROHU</name>
<evidence type="ECO:0000313" key="1">
    <source>
        <dbReference type="EMBL" id="OAT50868.1"/>
    </source>
</evidence>
<keyword evidence="2" id="KW-1185">Reference proteome</keyword>
<dbReference type="EMBL" id="LXEV01000004">
    <property type="protein sequence ID" value="OAT50868.1"/>
    <property type="molecule type" value="Genomic_DNA"/>
</dbReference>
<organism evidence="1 2">
    <name type="scientific">Proteus hauseri ATCC 700826</name>
    <dbReference type="NCBI Taxonomy" id="1354271"/>
    <lineage>
        <taxon>Bacteria</taxon>
        <taxon>Pseudomonadati</taxon>
        <taxon>Pseudomonadota</taxon>
        <taxon>Gammaproteobacteria</taxon>
        <taxon>Enterobacterales</taxon>
        <taxon>Morganellaceae</taxon>
        <taxon>Proteus</taxon>
    </lineage>
</organism>
<protein>
    <submittedName>
        <fullName evidence="1">Uncharacterized protein</fullName>
    </submittedName>
</protein>
<evidence type="ECO:0000313" key="2">
    <source>
        <dbReference type="Proteomes" id="UP000078250"/>
    </source>
</evidence>
<dbReference type="Proteomes" id="UP000078250">
    <property type="component" value="Unassembled WGS sequence"/>
</dbReference>
<comment type="caution">
    <text evidence="1">The sequence shown here is derived from an EMBL/GenBank/DDBJ whole genome shotgun (WGS) entry which is preliminary data.</text>
</comment>
<reference evidence="1 2" key="1">
    <citation type="submission" date="2016-04" db="EMBL/GenBank/DDBJ databases">
        <title>ATOL: Assembling a taxonomically balanced genome-scale reconstruction of the evolutionary history of the Enterobacteriaceae.</title>
        <authorList>
            <person name="Plunkett G.III."/>
            <person name="Neeno-Eckwall E.C."/>
            <person name="Glasner J.D."/>
            <person name="Perna N.T."/>
        </authorList>
    </citation>
    <scope>NUCLEOTIDE SEQUENCE [LARGE SCALE GENOMIC DNA]</scope>
    <source>
        <strain evidence="1 2">ATCC 700826</strain>
    </source>
</reference>
<dbReference type="AlphaFoldDB" id="A0AAJ3LV67"/>
<accession>A0AAJ3LV67</accession>
<sequence>MGNGIDINQLIKLDKYQCLYMPLVFLGETMRWNGGLIQEKIHPFCPNSMFE</sequence>
<proteinExistence type="predicted"/>
<gene>
    <name evidence="1" type="ORF">M997_0225</name>
</gene>